<dbReference type="Proteomes" id="UP001202180">
    <property type="component" value="Unassembled WGS sequence"/>
</dbReference>
<dbReference type="GO" id="GO:0008168">
    <property type="term" value="F:methyltransferase activity"/>
    <property type="evidence" value="ECO:0007669"/>
    <property type="project" value="UniProtKB-KW"/>
</dbReference>
<proteinExistence type="predicted"/>
<evidence type="ECO:0000313" key="2">
    <source>
        <dbReference type="Proteomes" id="UP001202180"/>
    </source>
</evidence>
<keyword evidence="1" id="KW-0808">Transferase</keyword>
<keyword evidence="2" id="KW-1185">Reference proteome</keyword>
<gene>
    <name evidence="1" type="ORF">M0L20_08840</name>
</gene>
<dbReference type="EMBL" id="JALPRF010000001">
    <property type="protein sequence ID" value="MCK8491953.1"/>
    <property type="molecule type" value="Genomic_DNA"/>
</dbReference>
<comment type="caution">
    <text evidence="1">The sequence shown here is derived from an EMBL/GenBank/DDBJ whole genome shotgun (WGS) entry which is preliminary data.</text>
</comment>
<sequence length="225" mass="25614">MKLDHVVPWGRTRSEYVNMFTLTDADLAKKILGIGDGPASFNAEMTADGYSVTSVDPIYAFSAEQLKTRISDTYDVVMKQMQTNAEHYNWTAFRDVDELGRERMRAMNQFLDDYEEGKQQGRYQTGSLPVLPFQNRSFGLALCSHLLFLYSDQLSESFHLAAIQELIRVADEVRIFPLVSLNGQLSPYLDRVLVYCKAAGIRSEIESVNYHFQKGAFQVLRLTSN</sequence>
<reference evidence="1 2" key="1">
    <citation type="submission" date="2022-04" db="EMBL/GenBank/DDBJ databases">
        <title>Spirosoma sp. strain RP8 genome sequencing and assembly.</title>
        <authorList>
            <person name="Jung Y."/>
        </authorList>
    </citation>
    <scope>NUCLEOTIDE SEQUENCE [LARGE SCALE GENOMIC DNA]</scope>
    <source>
        <strain evidence="1 2">RP8</strain>
    </source>
</reference>
<dbReference type="RefSeq" id="WP_248476540.1">
    <property type="nucleotide sequence ID" value="NZ_JALPRF010000001.1"/>
</dbReference>
<accession>A0ABT0HIG1</accession>
<organism evidence="1 2">
    <name type="scientific">Spirosoma liriopis</name>
    <dbReference type="NCBI Taxonomy" id="2937440"/>
    <lineage>
        <taxon>Bacteria</taxon>
        <taxon>Pseudomonadati</taxon>
        <taxon>Bacteroidota</taxon>
        <taxon>Cytophagia</taxon>
        <taxon>Cytophagales</taxon>
        <taxon>Cytophagaceae</taxon>
        <taxon>Spirosoma</taxon>
    </lineage>
</organism>
<evidence type="ECO:0000313" key="1">
    <source>
        <dbReference type="EMBL" id="MCK8491953.1"/>
    </source>
</evidence>
<protein>
    <submittedName>
        <fullName evidence="1">SAM-dependent methyltransferase</fullName>
    </submittedName>
</protein>
<dbReference type="GO" id="GO:0032259">
    <property type="term" value="P:methylation"/>
    <property type="evidence" value="ECO:0007669"/>
    <property type="project" value="UniProtKB-KW"/>
</dbReference>
<keyword evidence="1" id="KW-0489">Methyltransferase</keyword>
<name>A0ABT0HIG1_9BACT</name>